<sequence>MNYINIVLLVLALGSGFAVVTQQNQARQQHIELTEAEKRQRELEQEYSRLQLKQAELSNHQLIKKAAEKGRLAPPDAADTRLVEAEPNGIK</sequence>
<keyword evidence="7 8" id="KW-0131">Cell cycle</keyword>
<comment type="similarity">
    <text evidence="8">Belongs to the FtsL family.</text>
</comment>
<dbReference type="GO" id="GO:0032153">
    <property type="term" value="C:cell division site"/>
    <property type="evidence" value="ECO:0007669"/>
    <property type="project" value="UniProtKB-UniRule"/>
</dbReference>
<dbReference type="Proteomes" id="UP000254293">
    <property type="component" value="Unassembled WGS sequence"/>
</dbReference>
<feature type="region of interest" description="Disordered" evidence="11">
    <location>
        <begin position="68"/>
        <end position="91"/>
    </location>
</feature>
<keyword evidence="6 8" id="KW-0472">Membrane</keyword>
<evidence type="ECO:0000256" key="12">
    <source>
        <dbReference type="SAM" id="SignalP"/>
    </source>
</evidence>
<dbReference type="HAMAP" id="MF_00910">
    <property type="entry name" value="FtsL"/>
    <property type="match status" value="1"/>
</dbReference>
<dbReference type="RefSeq" id="WP_115308004.1">
    <property type="nucleotide sequence ID" value="NZ_CP091516.1"/>
</dbReference>
<dbReference type="GO" id="GO:0043093">
    <property type="term" value="P:FtsZ-dependent cytokinesis"/>
    <property type="evidence" value="ECO:0007669"/>
    <property type="project" value="UniProtKB-UniRule"/>
</dbReference>
<keyword evidence="3 8" id="KW-0132">Cell division</keyword>
<evidence type="ECO:0000256" key="10">
    <source>
        <dbReference type="SAM" id="Coils"/>
    </source>
</evidence>
<comment type="function">
    <text evidence="8">Essential cell division protein. May link together the upstream cell division proteins, which are predominantly cytoplasmic, with the downstream cell division proteins, which are predominantly periplasmic.</text>
</comment>
<dbReference type="OrthoDB" id="8613384at2"/>
<evidence type="ECO:0000313" key="14">
    <source>
        <dbReference type="Proteomes" id="UP000254293"/>
    </source>
</evidence>
<dbReference type="AlphaFoldDB" id="A0A377R0H8"/>
<keyword evidence="5 8" id="KW-1133">Transmembrane helix</keyword>
<evidence type="ECO:0000256" key="2">
    <source>
        <dbReference type="ARBA" id="ARBA00022475"/>
    </source>
</evidence>
<keyword evidence="4 8" id="KW-0812">Transmembrane</keyword>
<evidence type="ECO:0000256" key="3">
    <source>
        <dbReference type="ARBA" id="ARBA00022618"/>
    </source>
</evidence>
<dbReference type="GO" id="GO:0005886">
    <property type="term" value="C:plasma membrane"/>
    <property type="evidence" value="ECO:0007669"/>
    <property type="project" value="UniProtKB-SubCell"/>
</dbReference>
<name>A0A377R0H8_9NEIS</name>
<evidence type="ECO:0000256" key="7">
    <source>
        <dbReference type="ARBA" id="ARBA00023306"/>
    </source>
</evidence>
<evidence type="ECO:0000256" key="11">
    <source>
        <dbReference type="SAM" id="MobiDB-lite"/>
    </source>
</evidence>
<evidence type="ECO:0000256" key="4">
    <source>
        <dbReference type="ARBA" id="ARBA00022692"/>
    </source>
</evidence>
<comment type="subcellular location">
    <subcellularLocation>
        <location evidence="8">Cell inner membrane</location>
        <topology evidence="8">Single-pass type II membrane protein</topology>
    </subcellularLocation>
    <subcellularLocation>
        <location evidence="1">Cell membrane</location>
        <topology evidence="1">Single-pass type II membrane protein</topology>
    </subcellularLocation>
    <text evidence="8">Localizes to the division septum where it forms a ring structure.</text>
</comment>
<proteinExistence type="inferred from homology"/>
<evidence type="ECO:0000313" key="13">
    <source>
        <dbReference type="EMBL" id="STR00777.1"/>
    </source>
</evidence>
<feature type="chain" id="PRO_5016573363" description="Cell division protein FtsL" evidence="12">
    <location>
        <begin position="21"/>
        <end position="91"/>
    </location>
</feature>
<dbReference type="InterPro" id="IPR011922">
    <property type="entry name" value="Cell_div_FtsL"/>
</dbReference>
<keyword evidence="12" id="KW-0732">Signal</keyword>
<reference evidence="13 14" key="1">
    <citation type="submission" date="2018-06" db="EMBL/GenBank/DDBJ databases">
        <authorList>
            <consortium name="Pathogen Informatics"/>
            <person name="Doyle S."/>
        </authorList>
    </citation>
    <scope>NUCLEOTIDE SEQUENCE [LARGE SCALE GENOMIC DNA]</scope>
    <source>
        <strain evidence="13 14">NCTC13336</strain>
    </source>
</reference>
<evidence type="ECO:0000256" key="9">
    <source>
        <dbReference type="NCBIfam" id="TIGR02209"/>
    </source>
</evidence>
<dbReference type="NCBIfam" id="TIGR02209">
    <property type="entry name" value="ftsL_broad"/>
    <property type="match status" value="1"/>
</dbReference>
<accession>A0A377R0H8</accession>
<evidence type="ECO:0000256" key="8">
    <source>
        <dbReference type="HAMAP-Rule" id="MF_00910"/>
    </source>
</evidence>
<feature type="coiled-coil region" evidence="10">
    <location>
        <begin position="26"/>
        <end position="60"/>
    </location>
</feature>
<protein>
    <recommendedName>
        <fullName evidence="8 9">Cell division protein FtsL</fullName>
    </recommendedName>
</protein>
<feature type="signal peptide" evidence="12">
    <location>
        <begin position="1"/>
        <end position="20"/>
    </location>
</feature>
<dbReference type="Pfam" id="PF04999">
    <property type="entry name" value="FtsL"/>
    <property type="match status" value="1"/>
</dbReference>
<gene>
    <name evidence="8" type="primary">ftsL</name>
    <name evidence="13" type="ORF">NCTC13336_00999</name>
</gene>
<keyword evidence="8" id="KW-0997">Cell inner membrane</keyword>
<evidence type="ECO:0000256" key="1">
    <source>
        <dbReference type="ARBA" id="ARBA00004401"/>
    </source>
</evidence>
<evidence type="ECO:0000256" key="6">
    <source>
        <dbReference type="ARBA" id="ARBA00023136"/>
    </source>
</evidence>
<keyword evidence="14" id="KW-1185">Reference proteome</keyword>
<keyword evidence="10" id="KW-0175">Coiled coil</keyword>
<dbReference type="EMBL" id="UGJJ01000001">
    <property type="protein sequence ID" value="STR00777.1"/>
    <property type="molecule type" value="Genomic_DNA"/>
</dbReference>
<comment type="subunit">
    <text evidence="8">Part of a complex composed of FtsB, FtsL and FtsQ.</text>
</comment>
<evidence type="ECO:0000256" key="5">
    <source>
        <dbReference type="ARBA" id="ARBA00022989"/>
    </source>
</evidence>
<organism evidence="13 14">
    <name type="scientific">Kingella potus</name>
    <dbReference type="NCBI Taxonomy" id="265175"/>
    <lineage>
        <taxon>Bacteria</taxon>
        <taxon>Pseudomonadati</taxon>
        <taxon>Pseudomonadota</taxon>
        <taxon>Betaproteobacteria</taxon>
        <taxon>Neisseriales</taxon>
        <taxon>Neisseriaceae</taxon>
        <taxon>Kingella</taxon>
    </lineage>
</organism>
<keyword evidence="2 8" id="KW-1003">Cell membrane</keyword>